<dbReference type="eggNOG" id="ENOG502S85H">
    <property type="taxonomic scope" value="Eukaryota"/>
</dbReference>
<dbReference type="GO" id="GO:0007088">
    <property type="term" value="P:regulation of mitotic nuclear division"/>
    <property type="evidence" value="ECO:0007669"/>
    <property type="project" value="TreeGrafter"/>
</dbReference>
<dbReference type="AlphaFoldDB" id="A0A067RKX9"/>
<dbReference type="PRINTS" id="PR02038">
    <property type="entry name" value="AURORABORA"/>
</dbReference>
<gene>
    <name evidence="7" type="ORF">L798_00140</name>
</gene>
<dbReference type="FunCoup" id="A0A067RKX9">
    <property type="interactions" value="193"/>
</dbReference>
<evidence type="ECO:0000256" key="2">
    <source>
        <dbReference type="ARBA" id="ARBA00020055"/>
    </source>
</evidence>
<name>A0A067RKX9_ZOONE</name>
<dbReference type="EMBL" id="KK852405">
    <property type="protein sequence ID" value="KDR24521.1"/>
    <property type="molecule type" value="Genomic_DNA"/>
</dbReference>
<evidence type="ECO:0000256" key="6">
    <source>
        <dbReference type="SAM" id="MobiDB-lite"/>
    </source>
</evidence>
<comment type="similarity">
    <text evidence="1">Belongs to the BORA family.</text>
</comment>
<evidence type="ECO:0000313" key="7">
    <source>
        <dbReference type="EMBL" id="KDR24521.1"/>
    </source>
</evidence>
<evidence type="ECO:0000256" key="4">
    <source>
        <dbReference type="ARBA" id="ARBA00022776"/>
    </source>
</evidence>
<feature type="region of interest" description="Disordered" evidence="6">
    <location>
        <begin position="213"/>
        <end position="234"/>
    </location>
</feature>
<keyword evidence="3" id="KW-0132">Cell division</keyword>
<feature type="region of interest" description="Disordered" evidence="6">
    <location>
        <begin position="1"/>
        <end position="62"/>
    </location>
</feature>
<feature type="compositionally biased region" description="Basic and acidic residues" evidence="6">
    <location>
        <begin position="12"/>
        <end position="30"/>
    </location>
</feature>
<keyword evidence="5" id="KW-0131">Cell cycle</keyword>
<keyword evidence="8" id="KW-1185">Reference proteome</keyword>
<dbReference type="GO" id="GO:0019901">
    <property type="term" value="F:protein kinase binding"/>
    <property type="evidence" value="ECO:0007669"/>
    <property type="project" value="TreeGrafter"/>
</dbReference>
<sequence>MESPYSANSIQEDCKDNSASEETDRNEKCCTRKSYSSVPNRLNEISPLPRMSSGPFSTNQNTGLENIREEDNEDDCAHSTYNPPPCTTFTNLPSHTTPPSRQNKVRNPFDAALIKQLHLPTFSPSVFKRVVSPTQEMNQFSWTIEDVAKIQPAPIEEYQPQQYEHAVDSETELKAQEAIDHYFCNHHIVCSPWGPQVPPKTSSLFVEINDNSSADKQTSLNRSEGDGEEDISGNFSCNVSTKKEVSTQTVLTLPPELPPALEAALKPYFIFDMDVCESAEEDNLSTSTPRRKLFVCEEKHQEMSVSPAGSSCFSMQVECKLSSPAHSGLFVTASSRILCPSTPVIDSRTYGTPLLGSKLIPSPEISPIASVHQRNKSVARLNFSSRMMATDNATTFGPSDSPLGMVPIQHEDECCADHKVTDYVLPSSSSAMITSETSTPVKGEAESFSSTSVMITSETSTPVKEKLPPLSEDVSMESLHFKQIQKKLKEFENTDNIVKEGDLTNLNSFSLHSTAENSLSNGSDMHSHDTGYQTGSMSYMTSINGGATSVSSTSKNWATLRFKSVGDRHVTTSSKGFGSDKSNVANKGLAVALDDNLWLPGSRHIISSTPTKSCD</sequence>
<dbReference type="InParanoid" id="A0A067RKX9"/>
<feature type="compositionally biased region" description="Polar residues" evidence="6">
    <location>
        <begin position="1"/>
        <end position="11"/>
    </location>
</feature>
<dbReference type="GO" id="GO:0051301">
    <property type="term" value="P:cell division"/>
    <property type="evidence" value="ECO:0007669"/>
    <property type="project" value="UniProtKB-KW"/>
</dbReference>
<keyword evidence="4" id="KW-0498">Mitosis</keyword>
<dbReference type="PANTHER" id="PTHR14728">
    <property type="entry name" value="PROTEIN AURORA BOREALIS"/>
    <property type="match status" value="1"/>
</dbReference>
<evidence type="ECO:0000256" key="5">
    <source>
        <dbReference type="ARBA" id="ARBA00023306"/>
    </source>
</evidence>
<dbReference type="GO" id="GO:0005737">
    <property type="term" value="C:cytoplasm"/>
    <property type="evidence" value="ECO:0007669"/>
    <property type="project" value="TreeGrafter"/>
</dbReference>
<dbReference type="GO" id="GO:0060236">
    <property type="term" value="P:regulation of mitotic spindle organization"/>
    <property type="evidence" value="ECO:0007669"/>
    <property type="project" value="TreeGrafter"/>
</dbReference>
<protein>
    <recommendedName>
        <fullName evidence="2">Protein aurora borealis</fullName>
    </recommendedName>
</protein>
<dbReference type="PANTHER" id="PTHR14728:SF2">
    <property type="entry name" value="PROTEIN AURORA BOREALIS"/>
    <property type="match status" value="1"/>
</dbReference>
<proteinExistence type="inferred from homology"/>
<reference evidence="7 8" key="1">
    <citation type="journal article" date="2014" name="Nat. Commun.">
        <title>Molecular traces of alternative social organization in a termite genome.</title>
        <authorList>
            <person name="Terrapon N."/>
            <person name="Li C."/>
            <person name="Robertson H.M."/>
            <person name="Ji L."/>
            <person name="Meng X."/>
            <person name="Booth W."/>
            <person name="Chen Z."/>
            <person name="Childers C.P."/>
            <person name="Glastad K.M."/>
            <person name="Gokhale K."/>
            <person name="Gowin J."/>
            <person name="Gronenberg W."/>
            <person name="Hermansen R.A."/>
            <person name="Hu H."/>
            <person name="Hunt B.G."/>
            <person name="Huylmans A.K."/>
            <person name="Khalil S.M."/>
            <person name="Mitchell R.D."/>
            <person name="Munoz-Torres M.C."/>
            <person name="Mustard J.A."/>
            <person name="Pan H."/>
            <person name="Reese J.T."/>
            <person name="Scharf M.E."/>
            <person name="Sun F."/>
            <person name="Vogel H."/>
            <person name="Xiao J."/>
            <person name="Yang W."/>
            <person name="Yang Z."/>
            <person name="Yang Z."/>
            <person name="Zhou J."/>
            <person name="Zhu J."/>
            <person name="Brent C.S."/>
            <person name="Elsik C.G."/>
            <person name="Goodisman M.A."/>
            <person name="Liberles D.A."/>
            <person name="Roe R.M."/>
            <person name="Vargo E.L."/>
            <person name="Vilcinskas A."/>
            <person name="Wang J."/>
            <person name="Bornberg-Bauer E."/>
            <person name="Korb J."/>
            <person name="Zhang G."/>
            <person name="Liebig J."/>
        </authorList>
    </citation>
    <scope>NUCLEOTIDE SEQUENCE [LARGE SCALE GENOMIC DNA]</scope>
    <source>
        <tissue evidence="7">Whole organism</tissue>
    </source>
</reference>
<evidence type="ECO:0000256" key="3">
    <source>
        <dbReference type="ARBA" id="ARBA00022618"/>
    </source>
</evidence>
<dbReference type="Proteomes" id="UP000027135">
    <property type="component" value="Unassembled WGS sequence"/>
</dbReference>
<organism evidence="7 8">
    <name type="scientific">Zootermopsis nevadensis</name>
    <name type="common">Dampwood termite</name>
    <dbReference type="NCBI Taxonomy" id="136037"/>
    <lineage>
        <taxon>Eukaryota</taxon>
        <taxon>Metazoa</taxon>
        <taxon>Ecdysozoa</taxon>
        <taxon>Arthropoda</taxon>
        <taxon>Hexapoda</taxon>
        <taxon>Insecta</taxon>
        <taxon>Pterygota</taxon>
        <taxon>Neoptera</taxon>
        <taxon>Polyneoptera</taxon>
        <taxon>Dictyoptera</taxon>
        <taxon>Blattodea</taxon>
        <taxon>Blattoidea</taxon>
        <taxon>Termitoidae</taxon>
        <taxon>Termopsidae</taxon>
        <taxon>Zootermopsis</taxon>
    </lineage>
</organism>
<dbReference type="GO" id="GO:0005634">
    <property type="term" value="C:nucleus"/>
    <property type="evidence" value="ECO:0007669"/>
    <property type="project" value="TreeGrafter"/>
</dbReference>
<feature type="compositionally biased region" description="Polar residues" evidence="6">
    <location>
        <begin position="213"/>
        <end position="222"/>
    </location>
</feature>
<evidence type="ECO:0000313" key="8">
    <source>
        <dbReference type="Proteomes" id="UP000027135"/>
    </source>
</evidence>
<accession>A0A067RKX9</accession>
<evidence type="ECO:0000256" key="1">
    <source>
        <dbReference type="ARBA" id="ARBA00010963"/>
    </source>
</evidence>
<dbReference type="STRING" id="136037.A0A067RKX9"/>
<dbReference type="Pfam" id="PF15280">
    <property type="entry name" value="BORA_N"/>
    <property type="match status" value="1"/>
</dbReference>
<dbReference type="OrthoDB" id="8189838at2759"/>
<dbReference type="InterPro" id="IPR023252">
    <property type="entry name" value="Aurora_borealis_protein"/>
</dbReference>